<protein>
    <submittedName>
        <fullName evidence="2">DUF397 domain-containing protein</fullName>
    </submittedName>
</protein>
<keyword evidence="3" id="KW-1185">Reference proteome</keyword>
<sequence>MLTPNQPHISTRCASSACVQVTLTDKVTVDDTKDGGEKTAFDVEAWTAFVAAVKRDGLEAVA</sequence>
<reference evidence="2" key="1">
    <citation type="submission" date="2021-04" db="EMBL/GenBank/DDBJ databases">
        <title>Biosynthetic gene clusters of Dactylosporangioum roseum.</title>
        <authorList>
            <person name="Hartkoorn R.C."/>
            <person name="Beaudoing E."/>
            <person name="Hot D."/>
            <person name="Moureu S."/>
        </authorList>
    </citation>
    <scope>NUCLEOTIDE SEQUENCE</scope>
    <source>
        <strain evidence="2">NRRL B-16295</strain>
    </source>
</reference>
<evidence type="ECO:0000259" key="1">
    <source>
        <dbReference type="Pfam" id="PF04149"/>
    </source>
</evidence>
<proteinExistence type="predicted"/>
<dbReference type="Proteomes" id="UP001058271">
    <property type="component" value="Chromosome"/>
</dbReference>
<dbReference type="RefSeq" id="WP_260727255.1">
    <property type="nucleotide sequence ID" value="NZ_BAAABS010000033.1"/>
</dbReference>
<feature type="domain" description="DUF397" evidence="1">
    <location>
        <begin position="10"/>
        <end position="54"/>
    </location>
</feature>
<name>A0ABY5Z8K7_9ACTN</name>
<dbReference type="InterPro" id="IPR007278">
    <property type="entry name" value="DUF397"/>
</dbReference>
<evidence type="ECO:0000313" key="2">
    <source>
        <dbReference type="EMBL" id="UWZ37891.1"/>
    </source>
</evidence>
<dbReference type="Pfam" id="PF04149">
    <property type="entry name" value="DUF397"/>
    <property type="match status" value="1"/>
</dbReference>
<gene>
    <name evidence="2" type="ORF">Drose_06340</name>
</gene>
<organism evidence="2 3">
    <name type="scientific">Dactylosporangium roseum</name>
    <dbReference type="NCBI Taxonomy" id="47989"/>
    <lineage>
        <taxon>Bacteria</taxon>
        <taxon>Bacillati</taxon>
        <taxon>Actinomycetota</taxon>
        <taxon>Actinomycetes</taxon>
        <taxon>Micromonosporales</taxon>
        <taxon>Micromonosporaceae</taxon>
        <taxon>Dactylosporangium</taxon>
    </lineage>
</organism>
<dbReference type="EMBL" id="CP073721">
    <property type="protein sequence ID" value="UWZ37891.1"/>
    <property type="molecule type" value="Genomic_DNA"/>
</dbReference>
<accession>A0ABY5Z8K7</accession>
<evidence type="ECO:0000313" key="3">
    <source>
        <dbReference type="Proteomes" id="UP001058271"/>
    </source>
</evidence>